<sequence>MNDESARQGQETAAVALAAALRRHGVDTLFGQSLPSALHLVAPDFGMTQVNYRTENAGGAMADGYARISNRIGVVTAQNGPAATLLVPPLAEAMKASVPLLAIVQEVDRDATDRNAFQEFDHFGLFGACAKWVRRIDLATRIEDYVDMAIATATTGRPGPVVLLCPADMLRDARAAADDRIAEMGYFPLDRISPDPERIREAARLIAGAKAPLVIAGGGVHLSDATAEMAALQEAASLPTGTTNMGKGSVDETHPLSLGVLANALGAGSPARHMRQFLDEADLVLLVGTRTNQNGTDSWKLYPRNARFIHIDIDGTEVGRNYEALRLVGDARLALQALTQALREEDGTARAGARDALAARIAEAKQAGLDEAGAMRSDASPIRPERIMAELDARLTPDMIVAADASYSSLWVNGFLTARAAGQRFVTPRGLAGLGWGLPLALGAKAAAPGSKVICVVGDGGFGHSWQELETARRMGLDIVVILLNNGILGFQKHAELVKFGAHTNAIDFTDVDHVGIARAAGCDGQRIDRAEDLGPAIEAALARSGTTLLDVVTDPDAHPPITVFQGHLGGGH</sequence>
<dbReference type="GO" id="GO:0009097">
    <property type="term" value="P:isoleucine biosynthetic process"/>
    <property type="evidence" value="ECO:0007669"/>
    <property type="project" value="TreeGrafter"/>
</dbReference>
<dbReference type="InterPro" id="IPR045229">
    <property type="entry name" value="TPP_enz"/>
</dbReference>
<dbReference type="CDD" id="cd07035">
    <property type="entry name" value="TPP_PYR_POX_like"/>
    <property type="match status" value="1"/>
</dbReference>
<dbReference type="GO" id="GO:0050660">
    <property type="term" value="F:flavin adenine dinucleotide binding"/>
    <property type="evidence" value="ECO:0007669"/>
    <property type="project" value="TreeGrafter"/>
</dbReference>
<dbReference type="CDD" id="cd00568">
    <property type="entry name" value="TPP_enzymes"/>
    <property type="match status" value="1"/>
</dbReference>
<proteinExistence type="inferred from homology"/>
<keyword evidence="3" id="KW-0808">Transferase</keyword>
<dbReference type="NCBIfam" id="NF004772">
    <property type="entry name" value="PRK06112.1"/>
    <property type="match status" value="1"/>
</dbReference>
<evidence type="ECO:0000259" key="7">
    <source>
        <dbReference type="Pfam" id="PF02775"/>
    </source>
</evidence>
<name>A3U1C6_PSEBH</name>
<dbReference type="InterPro" id="IPR029035">
    <property type="entry name" value="DHS-like_NAD/FAD-binding_dom"/>
</dbReference>
<dbReference type="InterPro" id="IPR000399">
    <property type="entry name" value="TPP-bd_CS"/>
</dbReference>
<dbReference type="SUPFAM" id="SSF52518">
    <property type="entry name" value="Thiamin diphosphate-binding fold (THDP-binding)"/>
    <property type="match status" value="2"/>
</dbReference>
<dbReference type="InterPro" id="IPR011766">
    <property type="entry name" value="TPP_enzyme_TPP-bd"/>
</dbReference>
<dbReference type="GO" id="GO:0003984">
    <property type="term" value="F:acetolactate synthase activity"/>
    <property type="evidence" value="ECO:0007669"/>
    <property type="project" value="TreeGrafter"/>
</dbReference>
<dbReference type="Gene3D" id="3.40.50.970">
    <property type="match status" value="2"/>
</dbReference>
<evidence type="ECO:0000256" key="5">
    <source>
        <dbReference type="RuleBase" id="RU362132"/>
    </source>
</evidence>
<dbReference type="InterPro" id="IPR029061">
    <property type="entry name" value="THDP-binding"/>
</dbReference>
<dbReference type="Pfam" id="PF00205">
    <property type="entry name" value="TPP_enzyme_M"/>
    <property type="match status" value="1"/>
</dbReference>
<evidence type="ECO:0000313" key="10">
    <source>
        <dbReference type="Proteomes" id="UP000004318"/>
    </source>
</evidence>
<reference evidence="9 10" key="1">
    <citation type="journal article" date="2010" name="J. Bacteriol.">
        <title>Genome sequences of Oceanicola granulosus HTCC2516(T) and Oceanicola batsensis HTCC2597(TDelta).</title>
        <authorList>
            <person name="Thrash J.C."/>
            <person name="Cho J.C."/>
            <person name="Vergin K.L."/>
            <person name="Giovannoni S.J."/>
        </authorList>
    </citation>
    <scope>NUCLEOTIDE SEQUENCE [LARGE SCALE GENOMIC DNA]</scope>
    <source>
        <strain evidence="10">ATCC BAA-863 / DSM 15984 / KCTC 12145 / HTCC2597</strain>
    </source>
</reference>
<dbReference type="GO" id="GO:0000287">
    <property type="term" value="F:magnesium ion binding"/>
    <property type="evidence" value="ECO:0007669"/>
    <property type="project" value="InterPro"/>
</dbReference>
<comment type="similarity">
    <text evidence="2 5">Belongs to the TPP enzyme family.</text>
</comment>
<dbReference type="RefSeq" id="WP_009804107.1">
    <property type="nucleotide sequence ID" value="NZ_AAMO01000009.1"/>
</dbReference>
<dbReference type="PANTHER" id="PTHR18968">
    <property type="entry name" value="THIAMINE PYROPHOSPHATE ENZYMES"/>
    <property type="match status" value="1"/>
</dbReference>
<dbReference type="HOGENOM" id="CLU_013748_3_1_5"/>
<dbReference type="Pfam" id="PF02776">
    <property type="entry name" value="TPP_enzyme_N"/>
    <property type="match status" value="1"/>
</dbReference>
<evidence type="ECO:0000256" key="3">
    <source>
        <dbReference type="ARBA" id="ARBA00022679"/>
    </source>
</evidence>
<organism evidence="9 10">
    <name type="scientific">Pseudooceanicola batsensis (strain ATCC BAA-863 / DSM 15984 / KCTC 12145 / HTCC2597)</name>
    <name type="common">Oceanicola batsensis</name>
    <dbReference type="NCBI Taxonomy" id="252305"/>
    <lineage>
        <taxon>Bacteria</taxon>
        <taxon>Pseudomonadati</taxon>
        <taxon>Pseudomonadota</taxon>
        <taxon>Alphaproteobacteria</taxon>
        <taxon>Rhodobacterales</taxon>
        <taxon>Paracoccaceae</taxon>
        <taxon>Pseudooceanicola</taxon>
    </lineage>
</organism>
<accession>A3U1C6</accession>
<comment type="caution">
    <text evidence="9">The sequence shown here is derived from an EMBL/GenBank/DDBJ whole genome shotgun (WGS) entry which is preliminary data.</text>
</comment>
<evidence type="ECO:0008006" key="11">
    <source>
        <dbReference type="Google" id="ProtNLM"/>
    </source>
</evidence>
<keyword evidence="4 5" id="KW-0786">Thiamine pyrophosphate</keyword>
<feature type="domain" description="Thiamine pyrophosphate enzyme N-terminal TPP-binding" evidence="8">
    <location>
        <begin position="12"/>
        <end position="124"/>
    </location>
</feature>
<dbReference type="AlphaFoldDB" id="A3U1C6"/>
<evidence type="ECO:0000256" key="4">
    <source>
        <dbReference type="ARBA" id="ARBA00023052"/>
    </source>
</evidence>
<comment type="cofactor">
    <cofactor evidence="1">
        <name>thiamine diphosphate</name>
        <dbReference type="ChEBI" id="CHEBI:58937"/>
    </cofactor>
</comment>
<evidence type="ECO:0000256" key="2">
    <source>
        <dbReference type="ARBA" id="ARBA00007812"/>
    </source>
</evidence>
<evidence type="ECO:0000259" key="6">
    <source>
        <dbReference type="Pfam" id="PF00205"/>
    </source>
</evidence>
<dbReference type="GO" id="GO:0009099">
    <property type="term" value="P:L-valine biosynthetic process"/>
    <property type="evidence" value="ECO:0007669"/>
    <property type="project" value="TreeGrafter"/>
</dbReference>
<dbReference type="STRING" id="252305.OB2597_20831"/>
<dbReference type="GO" id="GO:0005948">
    <property type="term" value="C:acetolactate synthase complex"/>
    <property type="evidence" value="ECO:0007669"/>
    <property type="project" value="TreeGrafter"/>
</dbReference>
<dbReference type="GO" id="GO:0030976">
    <property type="term" value="F:thiamine pyrophosphate binding"/>
    <property type="evidence" value="ECO:0007669"/>
    <property type="project" value="InterPro"/>
</dbReference>
<evidence type="ECO:0000313" key="9">
    <source>
        <dbReference type="EMBL" id="EAQ02109.1"/>
    </source>
</evidence>
<dbReference type="SUPFAM" id="SSF52467">
    <property type="entry name" value="DHS-like NAD/FAD-binding domain"/>
    <property type="match status" value="1"/>
</dbReference>
<dbReference type="OrthoDB" id="4494979at2"/>
<evidence type="ECO:0000259" key="8">
    <source>
        <dbReference type="Pfam" id="PF02776"/>
    </source>
</evidence>
<feature type="domain" description="Thiamine pyrophosphate enzyme TPP-binding" evidence="7">
    <location>
        <begin position="406"/>
        <end position="552"/>
    </location>
</feature>
<dbReference type="Proteomes" id="UP000004318">
    <property type="component" value="Unassembled WGS sequence"/>
</dbReference>
<dbReference type="InterPro" id="IPR012000">
    <property type="entry name" value="Thiamin_PyroP_enz_cen_dom"/>
</dbReference>
<dbReference type="Gene3D" id="3.40.50.1220">
    <property type="entry name" value="TPP-binding domain"/>
    <property type="match status" value="1"/>
</dbReference>
<evidence type="ECO:0000256" key="1">
    <source>
        <dbReference type="ARBA" id="ARBA00001964"/>
    </source>
</evidence>
<dbReference type="InterPro" id="IPR012001">
    <property type="entry name" value="Thiamin_PyroP_enz_TPP-bd_dom"/>
</dbReference>
<protein>
    <recommendedName>
        <fullName evidence="11">Acetolactate synthase catalytic subunit</fullName>
    </recommendedName>
</protein>
<keyword evidence="10" id="KW-1185">Reference proteome</keyword>
<dbReference type="EMBL" id="AAMO01000009">
    <property type="protein sequence ID" value="EAQ02109.1"/>
    <property type="molecule type" value="Genomic_DNA"/>
</dbReference>
<feature type="domain" description="Thiamine pyrophosphate enzyme central" evidence="6">
    <location>
        <begin position="199"/>
        <end position="338"/>
    </location>
</feature>
<dbReference type="PANTHER" id="PTHR18968:SF13">
    <property type="entry name" value="ACETOLACTATE SYNTHASE CATALYTIC SUBUNIT, MITOCHONDRIAL"/>
    <property type="match status" value="1"/>
</dbReference>
<gene>
    <name evidence="9" type="ORF">OB2597_20831</name>
</gene>
<dbReference type="PROSITE" id="PS00187">
    <property type="entry name" value="TPP_ENZYMES"/>
    <property type="match status" value="1"/>
</dbReference>
<dbReference type="Pfam" id="PF02775">
    <property type="entry name" value="TPP_enzyme_C"/>
    <property type="match status" value="1"/>
</dbReference>